<comment type="caution">
    <text evidence="1">The sequence shown here is derived from an EMBL/GenBank/DDBJ whole genome shotgun (WGS) entry which is preliminary data.</text>
</comment>
<name>A0A644XDR9_9ZZZZ</name>
<evidence type="ECO:0000313" key="1">
    <source>
        <dbReference type="EMBL" id="MPM12333.1"/>
    </source>
</evidence>
<protein>
    <submittedName>
        <fullName evidence="1">Uncharacterized protein</fullName>
    </submittedName>
</protein>
<dbReference type="AlphaFoldDB" id="A0A644XDR9"/>
<dbReference type="EMBL" id="VSSQ01001957">
    <property type="protein sequence ID" value="MPM12333.1"/>
    <property type="molecule type" value="Genomic_DNA"/>
</dbReference>
<proteinExistence type="predicted"/>
<reference evidence="1" key="1">
    <citation type="submission" date="2019-08" db="EMBL/GenBank/DDBJ databases">
        <authorList>
            <person name="Kucharzyk K."/>
            <person name="Murdoch R.W."/>
            <person name="Higgins S."/>
            <person name="Loffler F."/>
        </authorList>
    </citation>
    <scope>NUCLEOTIDE SEQUENCE</scope>
</reference>
<gene>
    <name evidence="1" type="ORF">SDC9_58686</name>
</gene>
<organism evidence="1">
    <name type="scientific">bioreactor metagenome</name>
    <dbReference type="NCBI Taxonomy" id="1076179"/>
    <lineage>
        <taxon>unclassified sequences</taxon>
        <taxon>metagenomes</taxon>
        <taxon>ecological metagenomes</taxon>
    </lineage>
</organism>
<sequence length="29" mass="3381">MDYQGNLYYGNLSNKIDKSLADLINKLIY</sequence>
<accession>A0A644XDR9</accession>